<gene>
    <name evidence="1" type="ORF">MILVUS5_LOCUS23067</name>
</gene>
<keyword evidence="2" id="KW-1185">Reference proteome</keyword>
<evidence type="ECO:0000313" key="2">
    <source>
        <dbReference type="Proteomes" id="UP001177021"/>
    </source>
</evidence>
<comment type="caution">
    <text evidence="1">The sequence shown here is derived from an EMBL/GenBank/DDBJ whole genome shotgun (WGS) entry which is preliminary data.</text>
</comment>
<accession>A0ACB0KIB4</accession>
<dbReference type="Proteomes" id="UP001177021">
    <property type="component" value="Unassembled WGS sequence"/>
</dbReference>
<name>A0ACB0KIB4_TRIPR</name>
<organism evidence="1 2">
    <name type="scientific">Trifolium pratense</name>
    <name type="common">Red clover</name>
    <dbReference type="NCBI Taxonomy" id="57577"/>
    <lineage>
        <taxon>Eukaryota</taxon>
        <taxon>Viridiplantae</taxon>
        <taxon>Streptophyta</taxon>
        <taxon>Embryophyta</taxon>
        <taxon>Tracheophyta</taxon>
        <taxon>Spermatophyta</taxon>
        <taxon>Magnoliopsida</taxon>
        <taxon>eudicotyledons</taxon>
        <taxon>Gunneridae</taxon>
        <taxon>Pentapetalae</taxon>
        <taxon>rosids</taxon>
        <taxon>fabids</taxon>
        <taxon>Fabales</taxon>
        <taxon>Fabaceae</taxon>
        <taxon>Papilionoideae</taxon>
        <taxon>50 kb inversion clade</taxon>
        <taxon>NPAAA clade</taxon>
        <taxon>Hologalegina</taxon>
        <taxon>IRL clade</taxon>
        <taxon>Trifolieae</taxon>
        <taxon>Trifolium</taxon>
    </lineage>
</organism>
<reference evidence="1" key="1">
    <citation type="submission" date="2023-10" db="EMBL/GenBank/DDBJ databases">
        <authorList>
            <person name="Rodriguez Cubillos JULIANA M."/>
            <person name="De Vega J."/>
        </authorList>
    </citation>
    <scope>NUCLEOTIDE SEQUENCE</scope>
</reference>
<sequence length="269" mass="29380">MLRVQHQMVFSSSCSFFLWLLILSATFSLVLGNKAFTGTYGVNYGRVSDNLPPPESVVTLLKAAKIKNIRIYDVNPQVLSAFKGSGIGIIVCLPNELLTDIGVAEDRAMNWIKDNVQPHLPGTKIVGISIGNEILEKVGFDKMEVIVGETGWASHGDDNEAGATVKNAKTYNKNMRKRLLKRKGTPHRPKMLVRAYIFALFNENLKPGPTSERNFGLFKHDGSIAYDIGFTGLRPSSATSSLLSFKGIGSSYVMVSSSCIAILLLLIAL</sequence>
<evidence type="ECO:0000313" key="1">
    <source>
        <dbReference type="EMBL" id="CAJ2656286.1"/>
    </source>
</evidence>
<protein>
    <submittedName>
        <fullName evidence="1">Uncharacterized protein</fullName>
    </submittedName>
</protein>
<proteinExistence type="predicted"/>
<dbReference type="EMBL" id="CASHSV030000206">
    <property type="protein sequence ID" value="CAJ2656286.1"/>
    <property type="molecule type" value="Genomic_DNA"/>
</dbReference>